<evidence type="ECO:0000256" key="9">
    <source>
        <dbReference type="SAM" id="MobiDB-lite"/>
    </source>
</evidence>
<reference evidence="11" key="2">
    <citation type="submission" date="2020-04" db="EMBL/GenBank/DDBJ databases">
        <authorList>
            <person name="Santos R.A.C."/>
            <person name="Steenwyk J.L."/>
            <person name="Rivero-Menendez O."/>
            <person name="Mead M.E."/>
            <person name="Silva L.P."/>
            <person name="Bastos R.W."/>
            <person name="Alastruey-Izquierdo A."/>
            <person name="Goldman G.H."/>
            <person name="Rokas A."/>
        </authorList>
    </citation>
    <scope>NUCLEOTIDE SEQUENCE</scope>
    <source>
        <strain evidence="11">CNM-CM8927</strain>
    </source>
</reference>
<feature type="compositionally biased region" description="Polar residues" evidence="9">
    <location>
        <begin position="241"/>
        <end position="271"/>
    </location>
</feature>
<gene>
    <name evidence="11" type="ORF">CNMCM8927_007796</name>
</gene>
<dbReference type="PROSITE" id="PS50011">
    <property type="entry name" value="PROTEIN_KINASE_DOM"/>
    <property type="match status" value="1"/>
</dbReference>
<sequence length="748" mass="83172">MASRRSRSPSTPSEGEIIESGSETKATTSQLPLNGTSVDRQTRVRRGLGRVRDRDPALAHPIETTEGRNVGARMTFTRGVIETSHLDAEVPGITMTDTIIETLLPMYALDLITIMTETIITVVVSDTRMTMIDVGISHLGHEADHPTGKYENPNSTRATNGILIERAAWHPAILKDEGHLLNSYATGPPVQESQDTAEEPAEAVDEAARLEARRKRREAIKAKYRGQATPLRLQAHIGADTDSSTPTPSLDAMRSSNAASVSPQRSASEAPNDSAGDSFPEFGNDADIANHDAPTDGADKDEPSAADYDPTIDMKAERQKHDAGDSNGDMSSARYDETQTAKQDVLMPDAPQAQQSEVKAKDPYDMFAEDDDDMFAEDKEETTQPTHASAVPVPQPQELDISMMDNWDDPEGYYNVRLGELINGRYHVQQNLGKGMFSSVVRATDAKTGGLVAIKIIRQNDTMRKAGLKEIGILEQLREADPEDKKHVIRFERHFDHKGHLCMVFENLSMNLREVLKKFGRDVGLNLRAIRAYAQQIFLGLSLLRKCNILHADLKPDNLLVNEQRNVLKVCDLGSASPATENEITPYLVSRFYRAPEIILGIPYDHAIDVWSIGCTLFELYTGKILFTGRNNNQMLRSIMECRGKYPPKLLRKGTLTHQHFDDMLNFHSTEEDKITGRLVTKVLDFKKPTRDLRTRLMGKNAKGMTDGEAKELALFVDLLDRCLSLNPEKRCTPAEALRHPFIARPKA</sequence>
<dbReference type="FunFam" id="1.10.510.10:FF:000078">
    <property type="entry name" value="Serine/threonine-protein kinase PRP4 homolog"/>
    <property type="match status" value="1"/>
</dbReference>
<evidence type="ECO:0000256" key="1">
    <source>
        <dbReference type="ARBA" id="ARBA00012513"/>
    </source>
</evidence>
<feature type="region of interest" description="Disordered" evidence="9">
    <location>
        <begin position="184"/>
        <end position="205"/>
    </location>
</feature>
<feature type="region of interest" description="Disordered" evidence="9">
    <location>
        <begin position="221"/>
        <end position="364"/>
    </location>
</feature>
<evidence type="ECO:0000256" key="4">
    <source>
        <dbReference type="ARBA" id="ARBA00022741"/>
    </source>
</evidence>
<dbReference type="EC" id="2.7.11.1" evidence="1"/>
<feature type="binding site" evidence="8">
    <location>
        <position position="455"/>
    </location>
    <ligand>
        <name>ATP</name>
        <dbReference type="ChEBI" id="CHEBI:30616"/>
    </ligand>
</feature>
<feature type="region of interest" description="Disordered" evidence="9">
    <location>
        <begin position="1"/>
        <end position="66"/>
    </location>
</feature>
<dbReference type="GO" id="GO:0005524">
    <property type="term" value="F:ATP binding"/>
    <property type="evidence" value="ECO:0007669"/>
    <property type="project" value="UniProtKB-UniRule"/>
</dbReference>
<dbReference type="InterPro" id="IPR044092">
    <property type="entry name" value="STKc_PRP4"/>
</dbReference>
<evidence type="ECO:0000313" key="11">
    <source>
        <dbReference type="EMBL" id="KAF4204194.1"/>
    </source>
</evidence>
<evidence type="ECO:0000313" key="12">
    <source>
        <dbReference type="Proteomes" id="UP000649114"/>
    </source>
</evidence>
<keyword evidence="4 8" id="KW-0547">Nucleotide-binding</keyword>
<feature type="compositionally biased region" description="Polar residues" evidence="9">
    <location>
        <begin position="25"/>
        <end position="39"/>
    </location>
</feature>
<proteinExistence type="inferred from homology"/>
<dbReference type="InterPro" id="IPR017441">
    <property type="entry name" value="Protein_kinase_ATP_BS"/>
</dbReference>
<dbReference type="InterPro" id="IPR011009">
    <property type="entry name" value="Kinase-like_dom_sf"/>
</dbReference>
<feature type="compositionally biased region" description="Low complexity" evidence="9">
    <location>
        <begin position="8"/>
        <end position="24"/>
    </location>
</feature>
<dbReference type="Proteomes" id="UP000649114">
    <property type="component" value="Unassembled WGS sequence"/>
</dbReference>
<feature type="compositionally biased region" description="Basic and acidic residues" evidence="9">
    <location>
        <begin position="312"/>
        <end position="324"/>
    </location>
</feature>
<organism evidence="11 12">
    <name type="scientific">Aspergillus lentulus</name>
    <dbReference type="NCBI Taxonomy" id="293939"/>
    <lineage>
        <taxon>Eukaryota</taxon>
        <taxon>Fungi</taxon>
        <taxon>Dikarya</taxon>
        <taxon>Ascomycota</taxon>
        <taxon>Pezizomycotina</taxon>
        <taxon>Eurotiomycetes</taxon>
        <taxon>Eurotiomycetidae</taxon>
        <taxon>Eurotiales</taxon>
        <taxon>Aspergillaceae</taxon>
        <taxon>Aspergillus</taxon>
        <taxon>Aspergillus subgen. Fumigati</taxon>
    </lineage>
</organism>
<keyword evidence="2" id="KW-0723">Serine/threonine-protein kinase</keyword>
<dbReference type="SMART" id="SM00220">
    <property type="entry name" value="S_TKc"/>
    <property type="match status" value="1"/>
</dbReference>
<dbReference type="Gene3D" id="1.10.510.10">
    <property type="entry name" value="Transferase(Phosphotransferase) domain 1"/>
    <property type="match status" value="1"/>
</dbReference>
<evidence type="ECO:0000256" key="6">
    <source>
        <dbReference type="ARBA" id="ARBA00022840"/>
    </source>
</evidence>
<evidence type="ECO:0000259" key="10">
    <source>
        <dbReference type="PROSITE" id="PS50011"/>
    </source>
</evidence>
<dbReference type="PANTHER" id="PTHR24058:SF103">
    <property type="entry name" value="SERINE_THREONINE-PROTEIN KINASE PRP4 HOMOLOG"/>
    <property type="match status" value="1"/>
</dbReference>
<dbReference type="CDD" id="cd14135">
    <property type="entry name" value="STKc_PRP4"/>
    <property type="match status" value="1"/>
</dbReference>
<dbReference type="InterPro" id="IPR000719">
    <property type="entry name" value="Prot_kinase_dom"/>
</dbReference>
<feature type="compositionally biased region" description="Acidic residues" evidence="9">
    <location>
        <begin position="195"/>
        <end position="205"/>
    </location>
</feature>
<dbReference type="PANTHER" id="PTHR24058">
    <property type="entry name" value="DUAL SPECIFICITY PROTEIN KINASE"/>
    <property type="match status" value="1"/>
</dbReference>
<evidence type="ECO:0000256" key="7">
    <source>
        <dbReference type="ARBA" id="ARBA00023596"/>
    </source>
</evidence>
<evidence type="ECO:0000256" key="5">
    <source>
        <dbReference type="ARBA" id="ARBA00022777"/>
    </source>
</evidence>
<keyword evidence="3" id="KW-0808">Transferase</keyword>
<dbReference type="SUPFAM" id="SSF56112">
    <property type="entry name" value="Protein kinase-like (PK-like)"/>
    <property type="match status" value="1"/>
</dbReference>
<evidence type="ECO:0000256" key="2">
    <source>
        <dbReference type="ARBA" id="ARBA00022527"/>
    </source>
</evidence>
<comment type="similarity">
    <text evidence="7">Belongs to the protein kinase superfamily. CMGC Ser/Thr protein kinase family.</text>
</comment>
<dbReference type="GO" id="GO:0045292">
    <property type="term" value="P:mRNA cis splicing, via spliceosome"/>
    <property type="evidence" value="ECO:0007669"/>
    <property type="project" value="InterPro"/>
</dbReference>
<comment type="caution">
    <text evidence="11">The sequence shown here is derived from an EMBL/GenBank/DDBJ whole genome shotgun (WGS) entry which is preliminary data.</text>
</comment>
<dbReference type="Pfam" id="PF00069">
    <property type="entry name" value="Pkinase"/>
    <property type="match status" value="1"/>
</dbReference>
<dbReference type="GO" id="GO:0004674">
    <property type="term" value="F:protein serine/threonine kinase activity"/>
    <property type="evidence" value="ECO:0007669"/>
    <property type="project" value="UniProtKB-KW"/>
</dbReference>
<feature type="compositionally biased region" description="Basic and acidic residues" evidence="9">
    <location>
        <begin position="288"/>
        <end position="303"/>
    </location>
</feature>
<accession>A0AAN5YMK9</accession>
<keyword evidence="5" id="KW-0418">Kinase</keyword>
<dbReference type="PROSITE" id="PS00108">
    <property type="entry name" value="PROTEIN_KINASE_ST"/>
    <property type="match status" value="1"/>
</dbReference>
<dbReference type="EMBL" id="JAAAPU010000064">
    <property type="protein sequence ID" value="KAF4204194.1"/>
    <property type="molecule type" value="Genomic_DNA"/>
</dbReference>
<name>A0AAN5YMK9_ASPLE</name>
<evidence type="ECO:0000256" key="8">
    <source>
        <dbReference type="PROSITE-ProRule" id="PRU10141"/>
    </source>
</evidence>
<dbReference type="InterPro" id="IPR050494">
    <property type="entry name" value="Ser_Thr_dual-spec_kinase"/>
</dbReference>
<reference evidence="11" key="1">
    <citation type="journal article" date="2020" name="bioRxiv">
        <title>Genomic and phenotypic heterogeneity of clinical isolates of the human pathogens Aspergillus fumigatus, Aspergillus lentulus and Aspergillus fumigatiaffinis.</title>
        <authorList>
            <person name="dos Santos R.A.C."/>
            <person name="Steenwyk J.L."/>
            <person name="Rivero-Menendez O."/>
            <person name="Mead M.E."/>
            <person name="Silva L.P."/>
            <person name="Bastos R.W."/>
            <person name="Alastruey-Izquierdo A."/>
            <person name="Goldman G.H."/>
            <person name="Rokas A."/>
        </authorList>
    </citation>
    <scope>NUCLEOTIDE SEQUENCE</scope>
    <source>
        <strain evidence="11">CNM-CM8927</strain>
    </source>
</reference>
<evidence type="ECO:0000256" key="3">
    <source>
        <dbReference type="ARBA" id="ARBA00022679"/>
    </source>
</evidence>
<protein>
    <recommendedName>
        <fullName evidence="1">non-specific serine/threonine protein kinase</fullName>
        <ecNumber evidence="1">2.7.11.1</ecNumber>
    </recommendedName>
</protein>
<dbReference type="AlphaFoldDB" id="A0AAN5YMK9"/>
<dbReference type="InterPro" id="IPR008271">
    <property type="entry name" value="Ser/Thr_kinase_AS"/>
</dbReference>
<dbReference type="PROSITE" id="PS00107">
    <property type="entry name" value="PROTEIN_KINASE_ATP"/>
    <property type="match status" value="1"/>
</dbReference>
<dbReference type="Gene3D" id="3.30.200.20">
    <property type="entry name" value="Phosphorylase Kinase, domain 1"/>
    <property type="match status" value="1"/>
</dbReference>
<feature type="domain" description="Protein kinase" evidence="10">
    <location>
        <begin position="426"/>
        <end position="743"/>
    </location>
</feature>
<keyword evidence="6 8" id="KW-0067">ATP-binding</keyword>